<reference evidence="8 9" key="1">
    <citation type="submission" date="2024-02" db="EMBL/GenBank/DDBJ databases">
        <title>Lysinimicrobium sediminis NBRC 112286.</title>
        <authorList>
            <person name="Ichikawa N."/>
            <person name="Katano-Makiyama Y."/>
            <person name="Hidaka K."/>
        </authorList>
    </citation>
    <scope>NUCLEOTIDE SEQUENCE [LARGE SCALE GENOMIC DNA]</scope>
    <source>
        <strain evidence="8 9">NBRC 112286</strain>
    </source>
</reference>
<evidence type="ECO:0000313" key="8">
    <source>
        <dbReference type="EMBL" id="GAA5519642.1"/>
    </source>
</evidence>
<dbReference type="Proteomes" id="UP001426770">
    <property type="component" value="Unassembled WGS sequence"/>
</dbReference>
<evidence type="ECO:0000256" key="5">
    <source>
        <dbReference type="SAM" id="MobiDB-lite"/>
    </source>
</evidence>
<dbReference type="InterPro" id="IPR038720">
    <property type="entry name" value="YprB_RNase_H-like_dom"/>
</dbReference>
<feature type="domain" description="DNA2/NAM7 helicase-like C-terminal" evidence="6">
    <location>
        <begin position="1001"/>
        <end position="1116"/>
    </location>
</feature>
<dbReference type="SUPFAM" id="SSF52540">
    <property type="entry name" value="P-loop containing nucleoside triphosphate hydrolases"/>
    <property type="match status" value="1"/>
</dbReference>
<keyword evidence="4" id="KW-0067">ATP-binding</keyword>
<evidence type="ECO:0000256" key="2">
    <source>
        <dbReference type="ARBA" id="ARBA00022801"/>
    </source>
</evidence>
<evidence type="ECO:0000259" key="7">
    <source>
        <dbReference type="Pfam" id="PF13482"/>
    </source>
</evidence>
<keyword evidence="3" id="KW-0347">Helicase</keyword>
<dbReference type="InterPro" id="IPR041679">
    <property type="entry name" value="DNA2/NAM7-like_C"/>
</dbReference>
<dbReference type="Pfam" id="PF13604">
    <property type="entry name" value="AAA_30"/>
    <property type="match status" value="1"/>
</dbReference>
<evidence type="ECO:0000313" key="9">
    <source>
        <dbReference type="Proteomes" id="UP001426770"/>
    </source>
</evidence>
<evidence type="ECO:0008006" key="10">
    <source>
        <dbReference type="Google" id="ProtNLM"/>
    </source>
</evidence>
<evidence type="ECO:0000259" key="6">
    <source>
        <dbReference type="Pfam" id="PF13087"/>
    </source>
</evidence>
<dbReference type="PANTHER" id="PTHR43788">
    <property type="entry name" value="DNA2/NAM7 HELICASE FAMILY MEMBER"/>
    <property type="match status" value="1"/>
</dbReference>
<feature type="domain" description="YprB ribonuclease H-like" evidence="7">
    <location>
        <begin position="323"/>
        <end position="510"/>
    </location>
</feature>
<keyword evidence="1" id="KW-0547">Nucleotide-binding</keyword>
<dbReference type="InterPro" id="IPR019993">
    <property type="entry name" value="RecB_nuclease_TM0106_put"/>
</dbReference>
<evidence type="ECO:0000256" key="1">
    <source>
        <dbReference type="ARBA" id="ARBA00022741"/>
    </source>
</evidence>
<dbReference type="PANTHER" id="PTHR43788:SF8">
    <property type="entry name" value="DNA-BINDING PROTEIN SMUBP-2"/>
    <property type="match status" value="1"/>
</dbReference>
<dbReference type="InterPro" id="IPR012337">
    <property type="entry name" value="RNaseH-like_sf"/>
</dbReference>
<evidence type="ECO:0000256" key="4">
    <source>
        <dbReference type="ARBA" id="ARBA00022840"/>
    </source>
</evidence>
<evidence type="ECO:0000256" key="3">
    <source>
        <dbReference type="ARBA" id="ARBA00022806"/>
    </source>
</evidence>
<name>A0ABP9WIH9_9MICO</name>
<dbReference type="InterPro" id="IPR047187">
    <property type="entry name" value="SF1_C_Upf1"/>
</dbReference>
<dbReference type="InterPro" id="IPR027417">
    <property type="entry name" value="P-loop_NTPase"/>
</dbReference>
<protein>
    <recommendedName>
        <fullName evidence="10">TM0106 family RecB-like nuclease</fullName>
    </recommendedName>
</protein>
<feature type="region of interest" description="Disordered" evidence="5">
    <location>
        <begin position="520"/>
        <end position="541"/>
    </location>
</feature>
<organism evidence="8 9">
    <name type="scientific">Demequina sediminis</name>
    <dbReference type="NCBI Taxonomy" id="1930058"/>
    <lineage>
        <taxon>Bacteria</taxon>
        <taxon>Bacillati</taxon>
        <taxon>Actinomycetota</taxon>
        <taxon>Actinomycetes</taxon>
        <taxon>Micrococcales</taxon>
        <taxon>Demequinaceae</taxon>
        <taxon>Demequina</taxon>
    </lineage>
</organism>
<comment type="caution">
    <text evidence="8">The sequence shown here is derived from an EMBL/GenBank/DDBJ whole genome shotgun (WGS) entry which is preliminary data.</text>
</comment>
<gene>
    <name evidence="8" type="ORF">Lsed01_02093</name>
</gene>
<sequence length="1153" mass="124409">MHIEGDVITWSASELARASACEFGFLRDLDARQGRIAPLPDNPDAMLERTSVLGAQHEQRVLERYRHQHGDAVVVIPRPDRAAGVTTAEAHRLTREALTHRAPVVAQAALESVHDGARYVGYADFVVLEADGTYRVEDTKLARSAKVTALLQLAAYAEALEAMGMRVHPTVSLVLGDGTRTDYSHADIAPVLHLRRDRLLAMVRERQRDGATNGPPVAWNDPRYTICGACPHCETEIEATDDILTVATLSRGQRERLHAAGIVTTADLAARTGPVPGIGRETLDRLREQARLQASATRGAPPPYEVVDAEALRMIPAPSPGDIFFDFEGDPLYSEGEGATWGLDYLWGWVDAAGEFHRLWAHDFAGEREALTAFLAHVAELRAAHPGMHIYHYAPYERTHLFAMAARWGIGEHAVDDLLRADALVDLYPIVRRALRVGSASYSIKKLEPLYMGDQHREGVDNAGDSIVEYAEACAAREAGDTTDYTRRLADIEQYNAYDCRSTLALRDWLLERAAEHGVTPHAPDVPAEAGASEDTDADAGPSALEVALEARAAQASDATDAAAYRIAGAAVDYHRRERKSFWHDHFARLTDPKEDWAETRDVFDVSHGEVLRDWFKEGKQRVLRRHVRLHGVPAPGSRFAGAQPFALYDDAPYASRAAVGERTAHVVTVLAEGDDWVDIEETEKQGETWTSMPTALTPAKPPNTASIEAAIAAWGDRVAGADRWPADPASDLLRRVPPRVSGAELTPASDPDDTVGPLVDSLWRLDRSYVAVQGPPGTGKTYVGSHAIAALVRQHGWKVGVVAQSHAVVEHMLDAVVEAGVDPRLVGKVPKDAAAPVRFTAIARDGHAAFAAERPGGYVIGGTAWDMTNPKRITPGQLDLLVVDEAGQFALADTIAAAQSASRLLLLGDPQQLPAVTQGVHPAPVDTPALDWLSAGHDVLPAEFGYFLGQSRRMADAVAGPVSRLSYAGALVSHASTLSRMLAGVEPGLVAVPVPHAGCSTSSPEEAAEVVRMVRELLGTLWTDPAAGRVEDPLTQADFIVVTPYNAQRGEVMSALAAAGLGEVRVGTVDKFQGQEAVVSIVTLAASSAADVPRGMEFLINRNRLNVAISRAKWAARLVYSPGLLGHMPGTPQRLVELGRFARLVEVGPSRD</sequence>
<dbReference type="Pfam" id="PF13482">
    <property type="entry name" value="RNase_H_2"/>
    <property type="match status" value="1"/>
</dbReference>
<dbReference type="InterPro" id="IPR050534">
    <property type="entry name" value="Coronavir_polyprotein_1ab"/>
</dbReference>
<dbReference type="CDD" id="cd17934">
    <property type="entry name" value="DEXXQc_Upf1-like"/>
    <property type="match status" value="1"/>
</dbReference>
<dbReference type="EMBL" id="BAABRR010000011">
    <property type="protein sequence ID" value="GAA5519642.1"/>
    <property type="molecule type" value="Genomic_DNA"/>
</dbReference>
<keyword evidence="9" id="KW-1185">Reference proteome</keyword>
<dbReference type="NCBIfam" id="TIGR03491">
    <property type="entry name" value="TM0106 family RecB-like putative nuclease"/>
    <property type="match status" value="1"/>
</dbReference>
<accession>A0ABP9WIH9</accession>
<dbReference type="Gene3D" id="3.40.50.300">
    <property type="entry name" value="P-loop containing nucleotide triphosphate hydrolases"/>
    <property type="match status" value="2"/>
</dbReference>
<dbReference type="RefSeq" id="WP_345380007.1">
    <property type="nucleotide sequence ID" value="NZ_BAABRR010000011.1"/>
</dbReference>
<proteinExistence type="predicted"/>
<dbReference type="SUPFAM" id="SSF53098">
    <property type="entry name" value="Ribonuclease H-like"/>
    <property type="match status" value="1"/>
</dbReference>
<dbReference type="CDD" id="cd18808">
    <property type="entry name" value="SF1_C_Upf1"/>
    <property type="match status" value="1"/>
</dbReference>
<keyword evidence="2" id="KW-0378">Hydrolase</keyword>
<dbReference type="Pfam" id="PF13087">
    <property type="entry name" value="AAA_12"/>
    <property type="match status" value="1"/>
</dbReference>